<dbReference type="PRINTS" id="PR00449">
    <property type="entry name" value="RASTRNSFRMNG"/>
</dbReference>
<dbReference type="InterPro" id="IPR013748">
    <property type="entry name" value="Rep_factorC_C"/>
</dbReference>
<reference evidence="9" key="1">
    <citation type="submission" date="2025-08" db="UniProtKB">
        <authorList>
            <consortium name="RefSeq"/>
        </authorList>
    </citation>
    <scope>IDENTIFICATION</scope>
    <source>
        <tissue evidence="9">Whole insect</tissue>
    </source>
</reference>
<dbReference type="InterPro" id="IPR047854">
    <property type="entry name" value="RFC_lid"/>
</dbReference>
<evidence type="ECO:0000256" key="2">
    <source>
        <dbReference type="ARBA" id="ARBA00005378"/>
    </source>
</evidence>
<organism evidence="9">
    <name type="scientific">Diabrotica virgifera virgifera</name>
    <name type="common">western corn rootworm</name>
    <dbReference type="NCBI Taxonomy" id="50390"/>
    <lineage>
        <taxon>Eukaryota</taxon>
        <taxon>Metazoa</taxon>
        <taxon>Ecdysozoa</taxon>
        <taxon>Arthropoda</taxon>
        <taxon>Hexapoda</taxon>
        <taxon>Insecta</taxon>
        <taxon>Pterygota</taxon>
        <taxon>Neoptera</taxon>
        <taxon>Endopterygota</taxon>
        <taxon>Coleoptera</taxon>
        <taxon>Polyphaga</taxon>
        <taxon>Cucujiformia</taxon>
        <taxon>Chrysomeloidea</taxon>
        <taxon>Chrysomelidae</taxon>
        <taxon>Galerucinae</taxon>
        <taxon>Diabroticina</taxon>
        <taxon>Diabroticites</taxon>
        <taxon>Diabrotica</taxon>
    </lineage>
</organism>
<evidence type="ECO:0000256" key="7">
    <source>
        <dbReference type="ARBA" id="ARBA00080380"/>
    </source>
</evidence>
<dbReference type="OrthoDB" id="10254700at2759"/>
<dbReference type="Pfam" id="PF03215">
    <property type="entry name" value="Rad17"/>
    <property type="match status" value="1"/>
</dbReference>
<comment type="subcellular location">
    <subcellularLocation>
        <location evidence="1">Nucleus</location>
    </subcellularLocation>
</comment>
<dbReference type="Pfam" id="PF00071">
    <property type="entry name" value="Ras"/>
    <property type="match status" value="1"/>
</dbReference>
<dbReference type="InParanoid" id="A0A6P7FSY3"/>
<dbReference type="PANTHER" id="PTHR11669">
    <property type="entry name" value="REPLICATION FACTOR C / DNA POLYMERASE III GAMMA-TAU SUBUNIT"/>
    <property type="match status" value="1"/>
</dbReference>
<dbReference type="PROSITE" id="PS51419">
    <property type="entry name" value="RAB"/>
    <property type="match status" value="1"/>
</dbReference>
<evidence type="ECO:0000313" key="9">
    <source>
        <dbReference type="RefSeq" id="XP_028136068.1"/>
    </source>
</evidence>
<feature type="domain" description="Replication factor C C-terminal" evidence="8">
    <location>
        <begin position="412"/>
        <end position="498"/>
    </location>
</feature>
<dbReference type="SUPFAM" id="SSF52540">
    <property type="entry name" value="P-loop containing nucleoside triphosphate hydrolases"/>
    <property type="match status" value="2"/>
</dbReference>
<dbReference type="GO" id="GO:0003924">
    <property type="term" value="F:GTPase activity"/>
    <property type="evidence" value="ECO:0007669"/>
    <property type="project" value="InterPro"/>
</dbReference>
<evidence type="ECO:0000256" key="4">
    <source>
        <dbReference type="ARBA" id="ARBA00022741"/>
    </source>
</evidence>
<dbReference type="SMART" id="SM00173">
    <property type="entry name" value="RAS"/>
    <property type="match status" value="1"/>
</dbReference>
<dbReference type="Gene3D" id="3.40.50.300">
    <property type="entry name" value="P-loop containing nucleotide triphosphate hydrolases"/>
    <property type="match status" value="2"/>
</dbReference>
<dbReference type="RefSeq" id="XP_028136068.1">
    <property type="nucleotide sequence ID" value="XM_028280267.1"/>
</dbReference>
<dbReference type="InterPro" id="IPR027417">
    <property type="entry name" value="P-loop_NTPase"/>
</dbReference>
<evidence type="ECO:0000256" key="5">
    <source>
        <dbReference type="ARBA" id="ARBA00022840"/>
    </source>
</evidence>
<dbReference type="Gene3D" id="1.20.272.10">
    <property type="match status" value="1"/>
</dbReference>
<comment type="similarity">
    <text evidence="2">Belongs to the activator 1 small subunits family.</text>
</comment>
<protein>
    <recommendedName>
        <fullName evidence="7">Activator 1 subunit 5</fullName>
    </recommendedName>
</protein>
<dbReference type="GO" id="GO:0005524">
    <property type="term" value="F:ATP binding"/>
    <property type="evidence" value="ECO:0007669"/>
    <property type="project" value="UniProtKB-KW"/>
</dbReference>
<dbReference type="InterPro" id="IPR001806">
    <property type="entry name" value="Small_GTPase"/>
</dbReference>
<sequence length="512" mass="59182">MVQKESQKVNLPWVEKYRPSTLDDLVSHEDIIKTVSKFIRDDQVPHLLFYGPPGTGKTSTVLACARQLYTPAQFPSMTSIVRRFCYDEFTRYYVQTMGADFYIKRMDLSKKKEITIRISDIGGIQLNENMLRNYLFNSNIIIIVYDITNSQSFDSVLVWLNEVRKVVENSKQIALFGNKTDLEHKRTIRSDKTQKFVIESRLLSFLVSAKTGENVNASLTNLIAKHFGIHLTRIERERQAPIVQAELSSHIEKAIGSAKIARYNHQNDVSIVNDIRLLKTILRYILLEKLFCPNFASFILVFKCSYFFIAVIEKYTENVRFCIICNYLSKIIPALQSRCTRFRFGPLSPEQILPRLNYVIDEERVSVTEDGKKALLTLANGDMRKVLNVLQSTWLAYKHVTEDNVYTCVGHPLRTDIESIVKWLLNEDFKTTYNNIKELNMIRGLALHDILTEVHKYVQRIEFPYDVMIDLVEKMGEIEYRLSAGANENIQLTDLISAFQNVKDIKAPDESN</sequence>
<name>A0A6P7FSY3_DIAVI</name>
<dbReference type="Gene3D" id="1.10.8.60">
    <property type="match status" value="1"/>
</dbReference>
<keyword evidence="3" id="KW-0235">DNA replication</keyword>
<evidence type="ECO:0000259" key="8">
    <source>
        <dbReference type="Pfam" id="PF08542"/>
    </source>
</evidence>
<evidence type="ECO:0000256" key="1">
    <source>
        <dbReference type="ARBA" id="ARBA00004123"/>
    </source>
</evidence>
<dbReference type="PANTHER" id="PTHR11669:SF9">
    <property type="entry name" value="REPLICATION FACTOR C SUBUNIT 5"/>
    <property type="match status" value="1"/>
</dbReference>
<dbReference type="InterPro" id="IPR008921">
    <property type="entry name" value="DNA_pol3_clamp-load_cplx_C"/>
</dbReference>
<keyword evidence="5" id="KW-0067">ATP-binding</keyword>
<dbReference type="GO" id="GO:0003689">
    <property type="term" value="F:DNA clamp loader activity"/>
    <property type="evidence" value="ECO:0007669"/>
    <property type="project" value="TreeGrafter"/>
</dbReference>
<dbReference type="SMART" id="SM00174">
    <property type="entry name" value="RHO"/>
    <property type="match status" value="1"/>
</dbReference>
<dbReference type="CDD" id="cd18140">
    <property type="entry name" value="HLD_clamp_RFC"/>
    <property type="match status" value="1"/>
</dbReference>
<dbReference type="InterPro" id="IPR050238">
    <property type="entry name" value="DNA_Rep/Repair_Clamp_Loader"/>
</dbReference>
<dbReference type="FunFam" id="1.10.8.60:FF:000028">
    <property type="entry name" value="Replication factor C subunit 5"/>
    <property type="match status" value="1"/>
</dbReference>
<dbReference type="SMART" id="SM00175">
    <property type="entry name" value="RAB"/>
    <property type="match status" value="1"/>
</dbReference>
<evidence type="ECO:0000256" key="6">
    <source>
        <dbReference type="ARBA" id="ARBA00023242"/>
    </source>
</evidence>
<dbReference type="GO" id="GO:0005634">
    <property type="term" value="C:nucleus"/>
    <property type="evidence" value="ECO:0007669"/>
    <property type="project" value="UniProtKB-SubCell"/>
</dbReference>
<keyword evidence="6" id="KW-0539">Nucleus</keyword>
<keyword evidence="4" id="KW-0547">Nucleotide-binding</keyword>
<proteinExistence type="inferred from homology"/>
<dbReference type="GO" id="GO:0005525">
    <property type="term" value="F:GTP binding"/>
    <property type="evidence" value="ECO:0007669"/>
    <property type="project" value="InterPro"/>
</dbReference>
<dbReference type="SUPFAM" id="SSF48019">
    <property type="entry name" value="post-AAA+ oligomerization domain-like"/>
    <property type="match status" value="1"/>
</dbReference>
<dbReference type="FunCoup" id="A0A6P7FSY3">
    <property type="interactions" value="1394"/>
</dbReference>
<dbReference type="GO" id="GO:0006281">
    <property type="term" value="P:DNA repair"/>
    <property type="evidence" value="ECO:0007669"/>
    <property type="project" value="TreeGrafter"/>
</dbReference>
<dbReference type="GO" id="GO:0005663">
    <property type="term" value="C:DNA replication factor C complex"/>
    <property type="evidence" value="ECO:0007669"/>
    <property type="project" value="TreeGrafter"/>
</dbReference>
<evidence type="ECO:0000256" key="3">
    <source>
        <dbReference type="ARBA" id="ARBA00022705"/>
    </source>
</evidence>
<accession>A0A6P7FSY3</accession>
<gene>
    <name evidence="9" type="primary">LOC114330848</name>
</gene>
<dbReference type="Pfam" id="PF08542">
    <property type="entry name" value="Rep_fac_C"/>
    <property type="match status" value="1"/>
</dbReference>
<dbReference type="AlphaFoldDB" id="A0A6P7FSY3"/>
<dbReference type="CDD" id="cd00009">
    <property type="entry name" value="AAA"/>
    <property type="match status" value="1"/>
</dbReference>
<dbReference type="GO" id="GO:0003677">
    <property type="term" value="F:DNA binding"/>
    <property type="evidence" value="ECO:0007669"/>
    <property type="project" value="InterPro"/>
</dbReference>
<dbReference type="GO" id="GO:0006261">
    <property type="term" value="P:DNA-templated DNA replication"/>
    <property type="evidence" value="ECO:0007669"/>
    <property type="project" value="TreeGrafter"/>
</dbReference>
<dbReference type="FunFam" id="1.20.272.10:FF:000004">
    <property type="entry name" value="Replication factor C subunit 5"/>
    <property type="match status" value="1"/>
</dbReference>